<comment type="cofactor">
    <cofactor evidence="8">
        <name>Zn(2+)</name>
        <dbReference type="ChEBI" id="CHEBI:29105"/>
    </cofactor>
    <text evidence="8">Binds 2 Zn(2+) ions per monomer.</text>
</comment>
<proteinExistence type="inferred from homology"/>
<keyword evidence="8" id="KW-0963">Cytoplasm</keyword>
<feature type="binding site" evidence="8">
    <location>
        <position position="159"/>
    </location>
    <ligand>
        <name>Zn(2+)</name>
        <dbReference type="ChEBI" id="CHEBI:29105"/>
        <label>1</label>
    </ligand>
</feature>
<evidence type="ECO:0000256" key="9">
    <source>
        <dbReference type="PROSITE-ProRule" id="PRU00546"/>
    </source>
</evidence>
<dbReference type="Gene3D" id="2.10.230.10">
    <property type="entry name" value="Heat shock protein DnaJ, cysteine-rich domain"/>
    <property type="match status" value="1"/>
</dbReference>
<evidence type="ECO:0000259" key="11">
    <source>
        <dbReference type="PROSITE" id="PS51188"/>
    </source>
</evidence>
<comment type="subcellular location">
    <subcellularLocation>
        <location evidence="8">Cytoplasm</location>
    </subcellularLocation>
</comment>
<dbReference type="GO" id="GO:0005524">
    <property type="term" value="F:ATP binding"/>
    <property type="evidence" value="ECO:0007669"/>
    <property type="project" value="InterPro"/>
</dbReference>
<dbReference type="InterPro" id="IPR001305">
    <property type="entry name" value="HSP_DnaJ_Cys-rich_dom"/>
</dbReference>
<feature type="domain" description="CR-type" evidence="11">
    <location>
        <begin position="143"/>
        <end position="220"/>
    </location>
</feature>
<feature type="binding site" evidence="8">
    <location>
        <position position="195"/>
    </location>
    <ligand>
        <name>Zn(2+)</name>
        <dbReference type="ChEBI" id="CHEBI:29105"/>
        <label>2</label>
    </ligand>
</feature>
<keyword evidence="2 8" id="KW-0479">Metal-binding</keyword>
<dbReference type="EMBL" id="DRNB01000136">
    <property type="protein sequence ID" value="HHJ63977.1"/>
    <property type="molecule type" value="Genomic_DNA"/>
</dbReference>
<comment type="function">
    <text evidence="8">Participates actively in the response to hyperosmotic and heat shock by preventing the aggregation of stress-denatured proteins and by disaggregating proteins, also in an autonomous, DnaK-independent fashion. Unfolded proteins bind initially to DnaJ; upon interaction with the DnaJ-bound protein, DnaK hydrolyzes its bound ATP, resulting in the formation of a stable complex. GrpE releases ADP from DnaK; ATP binding to DnaK triggers the release of the substrate protein, thus completing the reaction cycle. Several rounds of ATP-dependent interactions between DnaJ, DnaK and GrpE are required for fully efficient folding. Also involved, together with DnaK and GrpE, in the DNA replication of plasmids through activation of initiation proteins.</text>
</comment>
<dbReference type="SUPFAM" id="SSF46565">
    <property type="entry name" value="Chaperone J-domain"/>
    <property type="match status" value="1"/>
</dbReference>
<dbReference type="FunFam" id="2.60.260.20:FF:000005">
    <property type="entry name" value="Chaperone protein dnaJ 1, mitochondrial"/>
    <property type="match status" value="1"/>
</dbReference>
<dbReference type="SMART" id="SM00271">
    <property type="entry name" value="DnaJ"/>
    <property type="match status" value="1"/>
</dbReference>
<comment type="caution">
    <text evidence="12">The sequence shown here is derived from an EMBL/GenBank/DDBJ whole genome shotgun (WGS) entry which is preliminary data.</text>
</comment>
<feature type="repeat" description="CXXCXGXG motif" evidence="8">
    <location>
        <begin position="195"/>
        <end position="202"/>
    </location>
</feature>
<protein>
    <recommendedName>
        <fullName evidence="8">Chaperone protein DnaJ</fullName>
    </recommendedName>
</protein>
<dbReference type="PROSITE" id="PS51188">
    <property type="entry name" value="ZF_CR"/>
    <property type="match status" value="1"/>
</dbReference>
<sequence>MPSTKKDYYEILGVPRNASQEEIKKAFRRLARKYHPDINKDPSAQEKFKEINEAYQVLSDPEKRRLYDTYGHAAFEGTGQTQAQDIPSIDDLLREFFGEGFGFDFDTIFERASRSRRRGERRPLRGEDIYRTVEISLEDAYRGTTLEVEVDRDTECTSCGGTGYSRDKGVRTCSTCGGRGHVVQKQFFITISQTCPTCGGTGTLYEPCRVCGGRGAVRSRETIKVRIPPGVDTGSRLIVEGKGHAGRFGGPPGNLYIQIRIRPHRVFERKGDDLYVDANVTFPEAVLGTEIEVPTLSGEKVKVKIPAGTGHGDLVKVAGHGMPRLRGGGRGDLYVRVNIDVPKIGVLHKVFGDGRKVEKLLKELRELLPEPERIKERKP</sequence>
<dbReference type="GO" id="GO:0031072">
    <property type="term" value="F:heat shock protein binding"/>
    <property type="evidence" value="ECO:0007669"/>
    <property type="project" value="InterPro"/>
</dbReference>
<feature type="binding site" evidence="8">
    <location>
        <position position="208"/>
    </location>
    <ligand>
        <name>Zn(2+)</name>
        <dbReference type="ChEBI" id="CHEBI:29105"/>
        <label>1</label>
    </ligand>
</feature>
<dbReference type="GO" id="GO:0051082">
    <property type="term" value="F:unfolded protein binding"/>
    <property type="evidence" value="ECO:0007669"/>
    <property type="project" value="UniProtKB-UniRule"/>
</dbReference>
<dbReference type="CDD" id="cd06257">
    <property type="entry name" value="DnaJ"/>
    <property type="match status" value="1"/>
</dbReference>
<feature type="binding site" evidence="8">
    <location>
        <position position="156"/>
    </location>
    <ligand>
        <name>Zn(2+)</name>
        <dbReference type="ChEBI" id="CHEBI:29105"/>
        <label>1</label>
    </ligand>
</feature>
<dbReference type="GO" id="GO:0005737">
    <property type="term" value="C:cytoplasm"/>
    <property type="evidence" value="ECO:0007669"/>
    <property type="project" value="UniProtKB-SubCell"/>
</dbReference>
<dbReference type="InterPro" id="IPR018253">
    <property type="entry name" value="DnaJ_domain_CS"/>
</dbReference>
<dbReference type="AlphaFoldDB" id="A0A7C5Q487"/>
<feature type="binding site" evidence="8">
    <location>
        <position position="211"/>
    </location>
    <ligand>
        <name>Zn(2+)</name>
        <dbReference type="ChEBI" id="CHEBI:29105"/>
        <label>1</label>
    </ligand>
</feature>
<keyword evidence="3 8" id="KW-0677">Repeat</keyword>
<dbReference type="PANTHER" id="PTHR43096">
    <property type="entry name" value="DNAJ HOMOLOG 1, MITOCHONDRIAL-RELATED"/>
    <property type="match status" value="1"/>
</dbReference>
<dbReference type="InterPro" id="IPR008971">
    <property type="entry name" value="HSP40/DnaJ_pept-bd"/>
</dbReference>
<comment type="domain">
    <text evidence="8">The J domain is necessary and sufficient to stimulate DnaK ATPase activity. Zinc center 1 plays an important role in the autonomous, DnaK-independent chaperone activity of DnaJ. Zinc center 2 is essential for interaction with DnaK and for DnaJ activity.</text>
</comment>
<evidence type="ECO:0000259" key="10">
    <source>
        <dbReference type="PROSITE" id="PS50076"/>
    </source>
</evidence>
<feature type="repeat" description="CXXCXGXG motif" evidence="8">
    <location>
        <begin position="156"/>
        <end position="163"/>
    </location>
</feature>
<dbReference type="NCBIfam" id="NF010884">
    <property type="entry name" value="PRK14291.1"/>
    <property type="match status" value="1"/>
</dbReference>
<evidence type="ECO:0000256" key="6">
    <source>
        <dbReference type="ARBA" id="ARBA00023016"/>
    </source>
</evidence>
<accession>A0A7C5Q487</accession>
<dbReference type="GO" id="GO:0008270">
    <property type="term" value="F:zinc ion binding"/>
    <property type="evidence" value="ECO:0007669"/>
    <property type="project" value="UniProtKB-UniRule"/>
</dbReference>
<dbReference type="InterPro" id="IPR036869">
    <property type="entry name" value="J_dom_sf"/>
</dbReference>
<evidence type="ECO:0000256" key="1">
    <source>
        <dbReference type="ARBA" id="ARBA00022705"/>
    </source>
</evidence>
<dbReference type="Pfam" id="PF00226">
    <property type="entry name" value="DnaJ"/>
    <property type="match status" value="1"/>
</dbReference>
<dbReference type="PROSITE" id="PS50076">
    <property type="entry name" value="DNAJ_2"/>
    <property type="match status" value="1"/>
</dbReference>
<keyword evidence="7 8" id="KW-0143">Chaperone</keyword>
<dbReference type="InterPro" id="IPR036410">
    <property type="entry name" value="HSP_DnaJ_Cys-rich_dom_sf"/>
</dbReference>
<dbReference type="GO" id="GO:0009408">
    <property type="term" value="P:response to heat"/>
    <property type="evidence" value="ECO:0007669"/>
    <property type="project" value="InterPro"/>
</dbReference>
<dbReference type="Gene3D" id="1.10.287.110">
    <property type="entry name" value="DnaJ domain"/>
    <property type="match status" value="1"/>
</dbReference>
<keyword evidence="6 8" id="KW-0346">Stress response</keyword>
<dbReference type="SUPFAM" id="SSF57938">
    <property type="entry name" value="DnaJ/Hsp40 cysteine-rich domain"/>
    <property type="match status" value="1"/>
</dbReference>
<comment type="subunit">
    <text evidence="8">Homodimer.</text>
</comment>
<dbReference type="GO" id="GO:0042026">
    <property type="term" value="P:protein refolding"/>
    <property type="evidence" value="ECO:0007669"/>
    <property type="project" value="TreeGrafter"/>
</dbReference>
<dbReference type="CDD" id="cd10747">
    <property type="entry name" value="DnaJ_C"/>
    <property type="match status" value="1"/>
</dbReference>
<evidence type="ECO:0000256" key="3">
    <source>
        <dbReference type="ARBA" id="ARBA00022737"/>
    </source>
</evidence>
<dbReference type="PRINTS" id="PR00625">
    <property type="entry name" value="JDOMAIN"/>
</dbReference>
<keyword evidence="4 8" id="KW-0863">Zinc-finger</keyword>
<dbReference type="InterPro" id="IPR001623">
    <property type="entry name" value="DnaJ_domain"/>
</dbReference>
<dbReference type="NCBIfam" id="TIGR02349">
    <property type="entry name" value="DnaJ_bact"/>
    <property type="match status" value="1"/>
</dbReference>
<dbReference type="InterPro" id="IPR002939">
    <property type="entry name" value="DnaJ_C"/>
</dbReference>
<dbReference type="PROSITE" id="PS00636">
    <property type="entry name" value="DNAJ_1"/>
    <property type="match status" value="1"/>
</dbReference>
<evidence type="ECO:0000256" key="7">
    <source>
        <dbReference type="ARBA" id="ARBA00023186"/>
    </source>
</evidence>
<feature type="repeat" description="CXXCXGXG motif" evidence="8">
    <location>
        <begin position="208"/>
        <end position="215"/>
    </location>
</feature>
<feature type="repeat" description="CXXCXGXG motif" evidence="8">
    <location>
        <begin position="173"/>
        <end position="180"/>
    </location>
</feature>
<comment type="similarity">
    <text evidence="8">Belongs to the DnaJ family.</text>
</comment>
<dbReference type="SUPFAM" id="SSF49493">
    <property type="entry name" value="HSP40/DnaJ peptide-binding domain"/>
    <property type="match status" value="2"/>
</dbReference>
<evidence type="ECO:0000256" key="8">
    <source>
        <dbReference type="HAMAP-Rule" id="MF_01152"/>
    </source>
</evidence>
<evidence type="ECO:0000256" key="2">
    <source>
        <dbReference type="ARBA" id="ARBA00022723"/>
    </source>
</evidence>
<dbReference type="Gene3D" id="2.60.260.20">
    <property type="entry name" value="Urease metallochaperone UreE, N-terminal domain"/>
    <property type="match status" value="2"/>
</dbReference>
<dbReference type="CDD" id="cd10719">
    <property type="entry name" value="DnaJ_zf"/>
    <property type="match status" value="1"/>
</dbReference>
<dbReference type="Proteomes" id="UP000885792">
    <property type="component" value="Unassembled WGS sequence"/>
</dbReference>
<evidence type="ECO:0000313" key="12">
    <source>
        <dbReference type="EMBL" id="HHJ63977.1"/>
    </source>
</evidence>
<reference evidence="12" key="1">
    <citation type="journal article" date="2020" name="mSystems">
        <title>Genome- and Community-Level Interaction Insights into Carbon Utilization and Element Cycling Functions of Hydrothermarchaeota in Hydrothermal Sediment.</title>
        <authorList>
            <person name="Zhou Z."/>
            <person name="Liu Y."/>
            <person name="Xu W."/>
            <person name="Pan J."/>
            <person name="Luo Z.H."/>
            <person name="Li M."/>
        </authorList>
    </citation>
    <scope>NUCLEOTIDE SEQUENCE [LARGE SCALE GENOMIC DNA]</scope>
    <source>
        <strain evidence="12">HyVt-501</strain>
    </source>
</reference>
<dbReference type="Pfam" id="PF00684">
    <property type="entry name" value="DnaJ_CXXCXGXG"/>
    <property type="match status" value="1"/>
</dbReference>
<feature type="domain" description="J" evidence="10">
    <location>
        <begin position="7"/>
        <end position="71"/>
    </location>
</feature>
<feature type="binding site" evidence="8">
    <location>
        <position position="176"/>
    </location>
    <ligand>
        <name>Zn(2+)</name>
        <dbReference type="ChEBI" id="CHEBI:29105"/>
        <label>2</label>
    </ligand>
</feature>
<feature type="binding site" evidence="8">
    <location>
        <position position="198"/>
    </location>
    <ligand>
        <name>Zn(2+)</name>
        <dbReference type="ChEBI" id="CHEBI:29105"/>
        <label>2</label>
    </ligand>
</feature>
<keyword evidence="1 8" id="KW-0235">DNA replication</keyword>
<evidence type="ECO:0000256" key="4">
    <source>
        <dbReference type="ARBA" id="ARBA00022771"/>
    </source>
</evidence>
<dbReference type="InterPro" id="IPR012724">
    <property type="entry name" value="DnaJ"/>
</dbReference>
<dbReference type="HAMAP" id="MF_01152">
    <property type="entry name" value="DnaJ"/>
    <property type="match status" value="1"/>
</dbReference>
<evidence type="ECO:0000256" key="5">
    <source>
        <dbReference type="ARBA" id="ARBA00022833"/>
    </source>
</evidence>
<organism evidence="12">
    <name type="scientific">Aquifex aeolicus</name>
    <dbReference type="NCBI Taxonomy" id="63363"/>
    <lineage>
        <taxon>Bacteria</taxon>
        <taxon>Pseudomonadati</taxon>
        <taxon>Aquificota</taxon>
        <taxon>Aquificia</taxon>
        <taxon>Aquificales</taxon>
        <taxon>Aquificaceae</taxon>
        <taxon>Aquifex</taxon>
    </lineage>
</organism>
<feature type="binding site" evidence="8">
    <location>
        <position position="173"/>
    </location>
    <ligand>
        <name>Zn(2+)</name>
        <dbReference type="ChEBI" id="CHEBI:29105"/>
        <label>2</label>
    </ligand>
</feature>
<feature type="zinc finger region" description="CR-type" evidence="9">
    <location>
        <begin position="143"/>
        <end position="220"/>
    </location>
</feature>
<name>A0A7C5Q487_AQUAO</name>
<dbReference type="FunFam" id="1.10.287.110:FF:000034">
    <property type="entry name" value="Chaperone protein DnaJ"/>
    <property type="match status" value="1"/>
</dbReference>
<dbReference type="Pfam" id="PF01556">
    <property type="entry name" value="DnaJ_C"/>
    <property type="match status" value="1"/>
</dbReference>
<dbReference type="NCBIfam" id="NF008035">
    <property type="entry name" value="PRK10767.1"/>
    <property type="match status" value="1"/>
</dbReference>
<gene>
    <name evidence="8 12" type="primary">dnaJ</name>
    <name evidence="12" type="ORF">ENJ61_03630</name>
</gene>
<dbReference type="PANTHER" id="PTHR43096:SF52">
    <property type="entry name" value="DNAJ HOMOLOG 1, MITOCHONDRIAL-RELATED"/>
    <property type="match status" value="1"/>
</dbReference>
<keyword evidence="5 8" id="KW-0862">Zinc</keyword>
<dbReference type="GO" id="GO:0006260">
    <property type="term" value="P:DNA replication"/>
    <property type="evidence" value="ECO:0007669"/>
    <property type="project" value="UniProtKB-KW"/>
</dbReference>